<evidence type="ECO:0000256" key="1">
    <source>
        <dbReference type="ARBA" id="ARBA00023002"/>
    </source>
</evidence>
<dbReference type="Pfam" id="PF14518">
    <property type="entry name" value="Haem_oxygenas_2"/>
    <property type="match status" value="1"/>
</dbReference>
<dbReference type="InterPro" id="IPR039068">
    <property type="entry name" value="PqqC-like"/>
</dbReference>
<gene>
    <name evidence="2" type="ORF">K3F53_07710</name>
    <name evidence="3" type="ORF">SAMN04489735_102023</name>
</gene>
<dbReference type="EMBL" id="CP080764">
    <property type="protein sequence ID" value="QYY44056.1"/>
    <property type="molecule type" value="Genomic_DNA"/>
</dbReference>
<dbReference type="InterPro" id="IPR016084">
    <property type="entry name" value="Haem_Oase-like_multi-hlx"/>
</dbReference>
<dbReference type="PANTHER" id="PTHR40279">
    <property type="entry name" value="PQQC-LIKE PROTEIN"/>
    <property type="match status" value="1"/>
</dbReference>
<dbReference type="SMART" id="SM01236">
    <property type="entry name" value="Haem_oxygenase_2"/>
    <property type="match status" value="1"/>
</dbReference>
<proteinExistence type="predicted"/>
<evidence type="ECO:0000313" key="2">
    <source>
        <dbReference type="EMBL" id="QYY44056.1"/>
    </source>
</evidence>
<dbReference type="AlphaFoldDB" id="A0A1G8BKG2"/>
<reference evidence="3 4" key="1">
    <citation type="submission" date="2016-10" db="EMBL/GenBank/DDBJ databases">
        <authorList>
            <person name="de Groot N.N."/>
        </authorList>
    </citation>
    <scope>NUCLEOTIDE SEQUENCE [LARGE SCALE GENOMIC DNA]</scope>
    <source>
        <strain evidence="3 4">L 420-91</strain>
    </source>
</reference>
<dbReference type="PANTHER" id="PTHR40279:SF3">
    <property type="entry name" value="4-AMINOBENZOATE SYNTHASE"/>
    <property type="match status" value="1"/>
</dbReference>
<dbReference type="Gene3D" id="1.20.910.10">
    <property type="entry name" value="Heme oxygenase-like"/>
    <property type="match status" value="1"/>
</dbReference>
<name>A0A1G8BKG2_ANETH</name>
<keyword evidence="1" id="KW-0560">Oxidoreductase</keyword>
<evidence type="ECO:0000313" key="5">
    <source>
        <dbReference type="Proteomes" id="UP000826616"/>
    </source>
</evidence>
<keyword evidence="5" id="KW-1185">Reference proteome</keyword>
<dbReference type="SUPFAM" id="SSF48613">
    <property type="entry name" value="Heme oxygenase-like"/>
    <property type="match status" value="1"/>
</dbReference>
<accession>A0A1G8BKG2</accession>
<reference evidence="2 5" key="2">
    <citation type="submission" date="2021-08" db="EMBL/GenBank/DDBJ databases">
        <title>Complete genome sequence of the strain Aneurinibacillus thermoaerophilus CCM 8960.</title>
        <authorList>
            <person name="Musilova J."/>
            <person name="Kourilova X."/>
            <person name="Pernicova I."/>
            <person name="Bezdicek M."/>
            <person name="Lengerova M."/>
            <person name="Obruca S."/>
            <person name="Sedlar K."/>
        </authorList>
    </citation>
    <scope>NUCLEOTIDE SEQUENCE [LARGE SCALE GENOMIC DNA]</scope>
    <source>
        <strain evidence="2 5">CCM 8960</strain>
    </source>
</reference>
<dbReference type="GeneID" id="97141251"/>
<protein>
    <submittedName>
        <fullName evidence="2 3">Iron-containing redox enzyme</fullName>
    </submittedName>
</protein>
<dbReference type="Proteomes" id="UP000198956">
    <property type="component" value="Unassembled WGS sequence"/>
</dbReference>
<sequence length="235" mass="27252">MNVNTVSNAYLILENEIAKMFDEQVINGPFYSAFSQRKLTDEQIAKFSIQYGHHRCYFHQLLGATIACAPPCDKWWAPIVENLYDECGRGVAGMGHGELYNTYLKSVIPDVELTAFGTPAIPAEDFIFEYNRLALDFYKNATYLEAFGYMGPGNELLTIPMYKSILIGLEERGYDLNFWKIHIEEVEEEHYGSIRNLLSSYEDEESLKQIENGAKTSIEHMKWFYNEFYDYLFLK</sequence>
<dbReference type="RefSeq" id="WP_057899110.1">
    <property type="nucleotide sequence ID" value="NZ_CP080764.1"/>
</dbReference>
<evidence type="ECO:0000313" key="3">
    <source>
        <dbReference type="EMBL" id="SDH33695.1"/>
    </source>
</evidence>
<dbReference type="GO" id="GO:0016491">
    <property type="term" value="F:oxidoreductase activity"/>
    <property type="evidence" value="ECO:0007669"/>
    <property type="project" value="UniProtKB-KW"/>
</dbReference>
<evidence type="ECO:0000313" key="4">
    <source>
        <dbReference type="Proteomes" id="UP000198956"/>
    </source>
</evidence>
<dbReference type="EMBL" id="FNDE01000020">
    <property type="protein sequence ID" value="SDH33695.1"/>
    <property type="molecule type" value="Genomic_DNA"/>
</dbReference>
<organism evidence="3 4">
    <name type="scientific">Aneurinibacillus thermoaerophilus</name>
    <dbReference type="NCBI Taxonomy" id="143495"/>
    <lineage>
        <taxon>Bacteria</taxon>
        <taxon>Bacillati</taxon>
        <taxon>Bacillota</taxon>
        <taxon>Bacilli</taxon>
        <taxon>Bacillales</taxon>
        <taxon>Paenibacillaceae</taxon>
        <taxon>Aneurinibacillus group</taxon>
        <taxon>Aneurinibacillus</taxon>
    </lineage>
</organism>
<dbReference type="Proteomes" id="UP000826616">
    <property type="component" value="Chromosome"/>
</dbReference>